<evidence type="ECO:0000313" key="3">
    <source>
        <dbReference type="Proteomes" id="UP000186817"/>
    </source>
</evidence>
<reference evidence="2 3" key="1">
    <citation type="submission" date="2016-02" db="EMBL/GenBank/DDBJ databases">
        <title>Genome analysis of coral dinoflagellate symbionts highlights evolutionary adaptations to a symbiotic lifestyle.</title>
        <authorList>
            <person name="Aranda M."/>
            <person name="Li Y."/>
            <person name="Liew Y.J."/>
            <person name="Baumgarten S."/>
            <person name="Simakov O."/>
            <person name="Wilson M."/>
            <person name="Piel J."/>
            <person name="Ashoor H."/>
            <person name="Bougouffa S."/>
            <person name="Bajic V.B."/>
            <person name="Ryu T."/>
            <person name="Ravasi T."/>
            <person name="Bayer T."/>
            <person name="Micklem G."/>
            <person name="Kim H."/>
            <person name="Bhak J."/>
            <person name="Lajeunesse T.C."/>
            <person name="Voolstra C.R."/>
        </authorList>
    </citation>
    <scope>NUCLEOTIDE SEQUENCE [LARGE SCALE GENOMIC DNA]</scope>
    <source>
        <strain evidence="2 3">CCMP2467</strain>
    </source>
</reference>
<name>A0A1Q9C5R1_SYMMI</name>
<gene>
    <name evidence="2" type="ORF">AK812_SmicGene41588</name>
</gene>
<evidence type="ECO:0000313" key="2">
    <source>
        <dbReference type="EMBL" id="OLP78262.1"/>
    </source>
</evidence>
<feature type="region of interest" description="Disordered" evidence="1">
    <location>
        <begin position="1"/>
        <end position="20"/>
    </location>
</feature>
<dbReference type="OrthoDB" id="411144at2759"/>
<organism evidence="2 3">
    <name type="scientific">Symbiodinium microadriaticum</name>
    <name type="common">Dinoflagellate</name>
    <name type="synonym">Zooxanthella microadriatica</name>
    <dbReference type="NCBI Taxonomy" id="2951"/>
    <lineage>
        <taxon>Eukaryota</taxon>
        <taxon>Sar</taxon>
        <taxon>Alveolata</taxon>
        <taxon>Dinophyceae</taxon>
        <taxon>Suessiales</taxon>
        <taxon>Symbiodiniaceae</taxon>
        <taxon>Symbiodinium</taxon>
    </lineage>
</organism>
<sequence>MSGRSTPWDPGGSLGCGDKHLGPQLQRRIVAFLAGEAPDEAVGGGLEKRLEAKGATTAGKLVVHAQNVVVADALENAGEVARALREVEDPRKLAIAEFRQLWTAGKLPALYSERLAGSSAWSASLFGALPDMSPEALSDPSALVEAGLWTSAPQGWERMRGTPRYAAGRRVLVRGSVSTKPCDPDFMALSEKKPQFNVKDLPKVAGEIVGGFVRKFLNKQQLAPEEEKCLQEGSVDLAKDILLVASHTVMLTQELLGKHQDLSNLGDFVTMTTSAPSQEFLKQNGLFAERRLADDILMDTSKVIIELGVSLQKVSALGHQVSHGCLKEDGVKALEIAASHSINATYIGHRLLLDGWDVCHLLADAAKRWDDSDRKGFGEEMGMVFRTLLFNPTGRTWAASGDWEDGMPDEATLLNMSSAFLAAFFGPGLELEFRPLWKNKVEDEFKIDLHRCFGLNADLLEKAWASIASIFKNQLEMKRDATHAERAEAKKRLQDTLSYDLMQIPSALAKCDLGRDKQKILEDAYFSASMNDALSMSLVGPDEPRHGIDITEQVKRALEKNSWKKDGGIAFGKALGKLCQELALWAFPRKYAVDHFGRLYLRSEALAPFVLAWPPLAFVAVLPFLCRRFSSAAPQAEPALLANEDTGSDRTTFRAILKGRAKDKTDTLLVDVAASGGGTRELEVSKAEVLRLNQPHRLATSGKHLLLEDGLKCDYSSPLMRAKLCEIALALDPVVQKLDFNTADAGQALQLQAVEVIRKCLLVEFSSAV</sequence>
<dbReference type="Proteomes" id="UP000186817">
    <property type="component" value="Unassembled WGS sequence"/>
</dbReference>
<evidence type="ECO:0000256" key="1">
    <source>
        <dbReference type="SAM" id="MobiDB-lite"/>
    </source>
</evidence>
<dbReference type="EMBL" id="LSRX01001636">
    <property type="protein sequence ID" value="OLP78262.1"/>
    <property type="molecule type" value="Genomic_DNA"/>
</dbReference>
<protein>
    <submittedName>
        <fullName evidence="2">Uncharacterized protein</fullName>
    </submittedName>
</protein>
<dbReference type="AlphaFoldDB" id="A0A1Q9C5R1"/>
<proteinExistence type="predicted"/>
<comment type="caution">
    <text evidence="2">The sequence shown here is derived from an EMBL/GenBank/DDBJ whole genome shotgun (WGS) entry which is preliminary data.</text>
</comment>
<keyword evidence="3" id="KW-1185">Reference proteome</keyword>
<accession>A0A1Q9C5R1</accession>